<evidence type="ECO:0000313" key="12">
    <source>
        <dbReference type="Proteomes" id="UP000433483"/>
    </source>
</evidence>
<evidence type="ECO:0000313" key="10">
    <source>
        <dbReference type="EMBL" id="KAE9262621.1"/>
    </source>
</evidence>
<dbReference type="Proteomes" id="UP000441208">
    <property type="component" value="Unassembled WGS sequence"/>
</dbReference>
<dbReference type="EMBL" id="QXFX01007805">
    <property type="protein sequence ID" value="KAE9056401.1"/>
    <property type="molecule type" value="Genomic_DNA"/>
</dbReference>
<evidence type="ECO:0000313" key="15">
    <source>
        <dbReference type="Proteomes" id="UP000440732"/>
    </source>
</evidence>
<dbReference type="EMBL" id="QXGD01006925">
    <property type="protein sequence ID" value="KAE9161931.1"/>
    <property type="molecule type" value="Genomic_DNA"/>
</dbReference>
<dbReference type="PROSITE" id="PS51257">
    <property type="entry name" value="PROKAR_LIPOPROTEIN"/>
    <property type="match status" value="1"/>
</dbReference>
<evidence type="ECO:0000313" key="2">
    <source>
        <dbReference type="EMBL" id="KAE8917537.1"/>
    </source>
</evidence>
<keyword evidence="12" id="KW-1185">Reference proteome</keyword>
<comment type="caution">
    <text evidence="2">The sequence shown here is derived from an EMBL/GenBank/DDBJ whole genome shotgun (WGS) entry which is preliminary data.</text>
</comment>
<evidence type="ECO:0000256" key="1">
    <source>
        <dbReference type="SAM" id="SignalP"/>
    </source>
</evidence>
<feature type="signal peptide" evidence="1">
    <location>
        <begin position="1"/>
        <end position="15"/>
    </location>
</feature>
<evidence type="ECO:0000313" key="7">
    <source>
        <dbReference type="EMBL" id="KAE9159640.1"/>
    </source>
</evidence>
<proteinExistence type="predicted"/>
<accession>A0A6A3DD76</accession>
<evidence type="ECO:0000313" key="14">
    <source>
        <dbReference type="Proteomes" id="UP000440367"/>
    </source>
</evidence>
<evidence type="ECO:0000313" key="11">
    <source>
        <dbReference type="Proteomes" id="UP000429523"/>
    </source>
</evidence>
<dbReference type="EMBL" id="QXGB01007415">
    <property type="protein sequence ID" value="KAE9159187.1"/>
    <property type="molecule type" value="Genomic_DNA"/>
</dbReference>
<evidence type="ECO:0000313" key="5">
    <source>
        <dbReference type="EMBL" id="KAE9058881.1"/>
    </source>
</evidence>
<dbReference type="Proteomes" id="UP000440732">
    <property type="component" value="Unassembled WGS sequence"/>
</dbReference>
<evidence type="ECO:0000313" key="19">
    <source>
        <dbReference type="Proteomes" id="UP000488956"/>
    </source>
</evidence>
<sequence length="52" mass="5583">MFRLVTLMSASSVHFQCALLTSCRPCGYPSSQSLGHPRPCLQSAVASSLDQL</sequence>
<dbReference type="EMBL" id="QXGF01007052">
    <property type="protein sequence ID" value="KAE8917537.1"/>
    <property type="molecule type" value="Genomic_DNA"/>
</dbReference>
<evidence type="ECO:0000313" key="17">
    <source>
        <dbReference type="Proteomes" id="UP000476176"/>
    </source>
</evidence>
<organism evidence="2 11">
    <name type="scientific">Phytophthora fragariae</name>
    <dbReference type="NCBI Taxonomy" id="53985"/>
    <lineage>
        <taxon>Eukaryota</taxon>
        <taxon>Sar</taxon>
        <taxon>Stramenopiles</taxon>
        <taxon>Oomycota</taxon>
        <taxon>Peronosporomycetes</taxon>
        <taxon>Peronosporales</taxon>
        <taxon>Peronosporaceae</taxon>
        <taxon>Phytophthora</taxon>
    </lineage>
</organism>
<dbReference type="Proteomes" id="UP000486351">
    <property type="component" value="Unassembled WGS sequence"/>
</dbReference>
<evidence type="ECO:0000313" key="13">
    <source>
        <dbReference type="Proteomes" id="UP000437068"/>
    </source>
</evidence>
<dbReference type="AlphaFoldDB" id="A0A6A3DD76"/>
<dbReference type="EMBL" id="QXFZ01006929">
    <property type="protein sequence ID" value="KAE9057771.1"/>
    <property type="molecule type" value="Genomic_DNA"/>
</dbReference>
<evidence type="ECO:0000313" key="6">
    <source>
        <dbReference type="EMBL" id="KAE9159187.1"/>
    </source>
</evidence>
<dbReference type="Proteomes" id="UP000440367">
    <property type="component" value="Unassembled WGS sequence"/>
</dbReference>
<evidence type="ECO:0000313" key="9">
    <source>
        <dbReference type="EMBL" id="KAE9261926.1"/>
    </source>
</evidence>
<dbReference type="OrthoDB" id="130888at2759"/>
<dbReference type="EMBL" id="QXGE01007950">
    <property type="protein sequence ID" value="KAE9262621.1"/>
    <property type="molecule type" value="Genomic_DNA"/>
</dbReference>
<name>A0A6A3DD76_9STRA</name>
<keyword evidence="1" id="KW-0732">Signal</keyword>
<evidence type="ECO:0000313" key="18">
    <source>
        <dbReference type="Proteomes" id="UP000486351"/>
    </source>
</evidence>
<dbReference type="Proteomes" id="UP000476176">
    <property type="component" value="Unassembled WGS sequence"/>
</dbReference>
<dbReference type="Proteomes" id="UP000429523">
    <property type="component" value="Unassembled WGS sequence"/>
</dbReference>
<protein>
    <submittedName>
        <fullName evidence="2">Uncharacterized protein</fullName>
    </submittedName>
</protein>
<evidence type="ECO:0000313" key="8">
    <source>
        <dbReference type="EMBL" id="KAE9161931.1"/>
    </source>
</evidence>
<dbReference type="Proteomes" id="UP000437068">
    <property type="component" value="Unassembled WGS sequence"/>
</dbReference>
<feature type="chain" id="PRO_5036163458" evidence="1">
    <location>
        <begin position="16"/>
        <end position="52"/>
    </location>
</feature>
<dbReference type="Proteomes" id="UP000433483">
    <property type="component" value="Unassembled WGS sequence"/>
</dbReference>
<reference evidence="11 12" key="1">
    <citation type="submission" date="2018-08" db="EMBL/GenBank/DDBJ databases">
        <title>Genomic investigation of the strawberry pathogen Phytophthora fragariae indicates pathogenicity is determined by transcriptional variation in three key races.</title>
        <authorList>
            <person name="Adams T.M."/>
            <person name="Armitage A.D."/>
            <person name="Sobczyk M.K."/>
            <person name="Bates H.J."/>
            <person name="Dunwell J.M."/>
            <person name="Nellist C.F."/>
            <person name="Harrison R.J."/>
        </authorList>
    </citation>
    <scope>NUCLEOTIDE SEQUENCE [LARGE SCALE GENOMIC DNA]</scope>
    <source>
        <strain evidence="10 13">A4</strain>
        <strain evidence="8 14">BC-1</strain>
        <strain evidence="7 17">BC-23</strain>
        <strain evidence="6 12">NOV-27</strain>
        <strain evidence="5 15">NOV-5</strain>
        <strain evidence="4 16">NOV-71</strain>
        <strain evidence="9 18">NOV-77</strain>
        <strain evidence="2 11">NOV-9</strain>
        <strain evidence="3 19">ONT-3</strain>
    </source>
</reference>
<dbReference type="Proteomes" id="UP000488956">
    <property type="component" value="Unassembled WGS sequence"/>
</dbReference>
<gene>
    <name evidence="10" type="ORF">PF001_g31990</name>
    <name evidence="8" type="ORF">PF002_g32244</name>
    <name evidence="7" type="ORF">PF004_g31468</name>
    <name evidence="6" type="ORF">PF005_g32135</name>
    <name evidence="5" type="ORF">PF006_g32032</name>
    <name evidence="4" type="ORF">PF007_g31532</name>
    <name evidence="9" type="ORF">PF008_g32731</name>
    <name evidence="2" type="ORF">PF009_g32141</name>
    <name evidence="3" type="ORF">PF010_g31780</name>
</gene>
<dbReference type="EMBL" id="QXGC01007877">
    <property type="protein sequence ID" value="KAE9159640.1"/>
    <property type="molecule type" value="Genomic_DNA"/>
</dbReference>
<evidence type="ECO:0000313" key="4">
    <source>
        <dbReference type="EMBL" id="KAE9057771.1"/>
    </source>
</evidence>
<evidence type="ECO:0000313" key="3">
    <source>
        <dbReference type="EMBL" id="KAE9056401.1"/>
    </source>
</evidence>
<dbReference type="EMBL" id="QXFY01009866">
    <property type="protein sequence ID" value="KAE9261926.1"/>
    <property type="molecule type" value="Genomic_DNA"/>
</dbReference>
<evidence type="ECO:0000313" key="16">
    <source>
        <dbReference type="Proteomes" id="UP000441208"/>
    </source>
</evidence>
<dbReference type="EMBL" id="QXGA01008039">
    <property type="protein sequence ID" value="KAE9058881.1"/>
    <property type="molecule type" value="Genomic_DNA"/>
</dbReference>